<dbReference type="Proteomes" id="UP000243217">
    <property type="component" value="Unassembled WGS sequence"/>
</dbReference>
<keyword evidence="2" id="KW-0472">Membrane</keyword>
<feature type="compositionally biased region" description="Basic and acidic residues" evidence="1">
    <location>
        <begin position="270"/>
        <end position="282"/>
    </location>
</feature>
<evidence type="ECO:0000313" key="3">
    <source>
        <dbReference type="EMBL" id="OQS04015.1"/>
    </source>
</evidence>
<accession>A0A1W0A170</accession>
<organism evidence="3 4">
    <name type="scientific">Thraustotheca clavata</name>
    <dbReference type="NCBI Taxonomy" id="74557"/>
    <lineage>
        <taxon>Eukaryota</taxon>
        <taxon>Sar</taxon>
        <taxon>Stramenopiles</taxon>
        <taxon>Oomycota</taxon>
        <taxon>Saprolegniomycetes</taxon>
        <taxon>Saprolegniales</taxon>
        <taxon>Achlyaceae</taxon>
        <taxon>Thraustotheca</taxon>
    </lineage>
</organism>
<evidence type="ECO:0000256" key="2">
    <source>
        <dbReference type="SAM" id="Phobius"/>
    </source>
</evidence>
<evidence type="ECO:0000256" key="1">
    <source>
        <dbReference type="SAM" id="MobiDB-lite"/>
    </source>
</evidence>
<keyword evidence="4" id="KW-1185">Reference proteome</keyword>
<keyword evidence="2" id="KW-1133">Transmembrane helix</keyword>
<keyword evidence="2" id="KW-0812">Transmembrane</keyword>
<feature type="compositionally biased region" description="Polar residues" evidence="1">
    <location>
        <begin position="344"/>
        <end position="361"/>
    </location>
</feature>
<proteinExistence type="predicted"/>
<reference evidence="3 4" key="1">
    <citation type="journal article" date="2014" name="Genome Biol. Evol.">
        <title>The secreted proteins of Achlya hypogyna and Thraustotheca clavata identify the ancestral oomycete secretome and reveal gene acquisitions by horizontal gene transfer.</title>
        <authorList>
            <person name="Misner I."/>
            <person name="Blouin N."/>
            <person name="Leonard G."/>
            <person name="Richards T.A."/>
            <person name="Lane C.E."/>
        </authorList>
    </citation>
    <scope>NUCLEOTIDE SEQUENCE [LARGE SCALE GENOMIC DNA]</scope>
    <source>
        <strain evidence="3 4">ATCC 34112</strain>
    </source>
</reference>
<protein>
    <submittedName>
        <fullName evidence="3">Uncharacterized protein</fullName>
    </submittedName>
</protein>
<feature type="region of interest" description="Disordered" evidence="1">
    <location>
        <begin position="241"/>
        <end position="361"/>
    </location>
</feature>
<feature type="transmembrane region" description="Helical" evidence="2">
    <location>
        <begin position="193"/>
        <end position="215"/>
    </location>
</feature>
<dbReference type="EMBL" id="JNBS01000695">
    <property type="protein sequence ID" value="OQS04015.1"/>
    <property type="molecule type" value="Genomic_DNA"/>
</dbReference>
<evidence type="ECO:0000313" key="4">
    <source>
        <dbReference type="Proteomes" id="UP000243217"/>
    </source>
</evidence>
<name>A0A1W0A170_9STRA</name>
<dbReference type="OrthoDB" id="10460244at2759"/>
<comment type="caution">
    <text evidence="3">The sequence shown here is derived from an EMBL/GenBank/DDBJ whole genome shotgun (WGS) entry which is preliminary data.</text>
</comment>
<gene>
    <name evidence="3" type="ORF">THRCLA_21000</name>
</gene>
<dbReference type="AlphaFoldDB" id="A0A1W0A170"/>
<sequence>MTTFVPLTTYCYASLGAATALPLNPAALGGLAKGNGGVCPALISFSLPASLLPSEMVNITWNVILTDQIHVNTIAIVNASTVLSAPSSSVQIAQSAMYLCLASATNCGPYDSQSKILPYLPTEAPGNFTNGVATFFTRDVQFNMPTGAYNVYVLTTLPGLILPNTSCRVDLVSYTQLTIASPPSSSGLSTNEYVYIGIGAGVVFLGIIWLIVYIVRRHHDKTTERLLAAFAQVQLEREASAQRVNQNRGSSHHQSQRIGRGGLSRNESTNSRRHDSTKEETLITRQLSRIRLGHPDYSQPEEEETKDEHGASYFEVSPWQDSKVARETFNASSPEDPEGGYSTDVLSFNPSTINNVSTYRI</sequence>